<organism evidence="1 2">
    <name type="scientific">Catharanthus roseus</name>
    <name type="common">Madagascar periwinkle</name>
    <name type="synonym">Vinca rosea</name>
    <dbReference type="NCBI Taxonomy" id="4058"/>
    <lineage>
        <taxon>Eukaryota</taxon>
        <taxon>Viridiplantae</taxon>
        <taxon>Streptophyta</taxon>
        <taxon>Embryophyta</taxon>
        <taxon>Tracheophyta</taxon>
        <taxon>Spermatophyta</taxon>
        <taxon>Magnoliopsida</taxon>
        <taxon>eudicotyledons</taxon>
        <taxon>Gunneridae</taxon>
        <taxon>Pentapetalae</taxon>
        <taxon>asterids</taxon>
        <taxon>lamiids</taxon>
        <taxon>Gentianales</taxon>
        <taxon>Apocynaceae</taxon>
        <taxon>Rauvolfioideae</taxon>
        <taxon>Vinceae</taxon>
        <taxon>Catharanthinae</taxon>
        <taxon>Catharanthus</taxon>
    </lineage>
</organism>
<gene>
    <name evidence="1" type="ORF">M9H77_11194</name>
</gene>
<evidence type="ECO:0000313" key="2">
    <source>
        <dbReference type="Proteomes" id="UP001060085"/>
    </source>
</evidence>
<keyword evidence="2" id="KW-1185">Reference proteome</keyword>
<accession>A0ACC0BDX7</accession>
<dbReference type="EMBL" id="CM044703">
    <property type="protein sequence ID" value="KAI5670830.1"/>
    <property type="molecule type" value="Genomic_DNA"/>
</dbReference>
<dbReference type="Proteomes" id="UP001060085">
    <property type="component" value="Linkage Group LG03"/>
</dbReference>
<proteinExistence type="predicted"/>
<evidence type="ECO:0000313" key="1">
    <source>
        <dbReference type="EMBL" id="KAI5670830.1"/>
    </source>
</evidence>
<comment type="caution">
    <text evidence="1">The sequence shown here is derived from an EMBL/GenBank/DDBJ whole genome shotgun (WGS) entry which is preliminary data.</text>
</comment>
<sequence>MASVPSKNIWMRRQQCPCGDWKCLITYGEEGEDTEIPSAAIKDDSGLSGAMVSPYVGMVFKSDEYAFEYYANFARKNGFSIRKERSRLSPQLGVYKRDFVCYRAGFSPPRKKQTGEHQRDRKSVRCGCDAKMYLSKEMVDGVLQWFVVQFSNVHNHELLEDDQVRLLPAYRKIHETDQERILLLSKAGFSIHRIVKVLELEKGQLPFLERDVRNFVQNRKKFIQENDALLNEKRENDLMDLLDACRISKETDAYFVYDITADENDKVENIAWSYGESIHAYNTFGDVVYFDTTYRSMTYGMLFGAWLGISNHGKVTCFGCALLQDETPHTFSWALQAFMRFMKGRYPQTIVTDIDLGLRDAIISELPSTKHVIPVWNILPKASSWFSAVLGSRYSEFKSEFEAVYNIENAEEFEYQWSQLISRYELLSDNHLALLFSLRSCWAVCYTRGCFLAQVASISYFKSVDAFVKGVLNARICLRSFLEQVKISSNCKAQAYEGLQFAHIRTCSPMEEQARKVLTPFAFNLLQCELILAMQYAATEMANSSYIVRHFDKMEGEHLVIWISEDEQIHCSCKEFESSGILCRHALRVLLVKNYFQLPDKYYLSRWRQESSFVCHGDQSNQTGNDEWFQEYNFLTTNLFSEASLTIERSDYMRNELKKELTRLINDVKGMPT</sequence>
<protein>
    <submittedName>
        <fullName evidence="1">Uncharacterized protein</fullName>
    </submittedName>
</protein>
<reference evidence="2" key="1">
    <citation type="journal article" date="2023" name="Nat. Plants">
        <title>Single-cell RNA sequencing provides a high-resolution roadmap for understanding the multicellular compartmentation of specialized metabolism.</title>
        <authorList>
            <person name="Sun S."/>
            <person name="Shen X."/>
            <person name="Li Y."/>
            <person name="Li Y."/>
            <person name="Wang S."/>
            <person name="Li R."/>
            <person name="Zhang H."/>
            <person name="Shen G."/>
            <person name="Guo B."/>
            <person name="Wei J."/>
            <person name="Xu J."/>
            <person name="St-Pierre B."/>
            <person name="Chen S."/>
            <person name="Sun C."/>
        </authorList>
    </citation>
    <scope>NUCLEOTIDE SEQUENCE [LARGE SCALE GENOMIC DNA]</scope>
</reference>
<name>A0ACC0BDX7_CATRO</name>